<proteinExistence type="predicted"/>
<evidence type="ECO:0000313" key="1">
    <source>
        <dbReference type="EMBL" id="KKL99841.1"/>
    </source>
</evidence>
<protein>
    <submittedName>
        <fullName evidence="1">Uncharacterized protein</fullName>
    </submittedName>
</protein>
<dbReference type="EMBL" id="LAZR01017575">
    <property type="protein sequence ID" value="KKL99841.1"/>
    <property type="molecule type" value="Genomic_DNA"/>
</dbReference>
<comment type="caution">
    <text evidence="1">The sequence shown here is derived from an EMBL/GenBank/DDBJ whole genome shotgun (WGS) entry which is preliminary data.</text>
</comment>
<dbReference type="AlphaFoldDB" id="A0A0F9HA07"/>
<name>A0A0F9HA07_9ZZZZ</name>
<reference evidence="1" key="1">
    <citation type="journal article" date="2015" name="Nature">
        <title>Complex archaea that bridge the gap between prokaryotes and eukaryotes.</title>
        <authorList>
            <person name="Spang A."/>
            <person name="Saw J.H."/>
            <person name="Jorgensen S.L."/>
            <person name="Zaremba-Niedzwiedzka K."/>
            <person name="Martijn J."/>
            <person name="Lind A.E."/>
            <person name="van Eijk R."/>
            <person name="Schleper C."/>
            <person name="Guy L."/>
            <person name="Ettema T.J."/>
        </authorList>
    </citation>
    <scope>NUCLEOTIDE SEQUENCE</scope>
</reference>
<sequence length="55" mass="6389">MIVCDTDNIVGKTFRPSDRDIEEETRRQNQALKDLRRRLQQVIGLRVVGHVRSVA</sequence>
<gene>
    <name evidence="1" type="ORF">LCGC14_1810380</name>
</gene>
<accession>A0A0F9HA07</accession>
<organism evidence="1">
    <name type="scientific">marine sediment metagenome</name>
    <dbReference type="NCBI Taxonomy" id="412755"/>
    <lineage>
        <taxon>unclassified sequences</taxon>
        <taxon>metagenomes</taxon>
        <taxon>ecological metagenomes</taxon>
    </lineage>
</organism>